<gene>
    <name evidence="1" type="primary">AVEN_264920_1</name>
    <name evidence="1" type="ORF">CEXT_415471</name>
</gene>
<dbReference type="AlphaFoldDB" id="A0AAV4N6F9"/>
<organism evidence="1 2">
    <name type="scientific">Caerostris extrusa</name>
    <name type="common">Bark spider</name>
    <name type="synonym">Caerostris bankana</name>
    <dbReference type="NCBI Taxonomy" id="172846"/>
    <lineage>
        <taxon>Eukaryota</taxon>
        <taxon>Metazoa</taxon>
        <taxon>Ecdysozoa</taxon>
        <taxon>Arthropoda</taxon>
        <taxon>Chelicerata</taxon>
        <taxon>Arachnida</taxon>
        <taxon>Araneae</taxon>
        <taxon>Araneomorphae</taxon>
        <taxon>Entelegynae</taxon>
        <taxon>Araneoidea</taxon>
        <taxon>Araneidae</taxon>
        <taxon>Caerostris</taxon>
    </lineage>
</organism>
<evidence type="ECO:0000313" key="2">
    <source>
        <dbReference type="Proteomes" id="UP001054945"/>
    </source>
</evidence>
<dbReference type="EMBL" id="BPLR01002891">
    <property type="protein sequence ID" value="GIX79019.1"/>
    <property type="molecule type" value="Genomic_DNA"/>
</dbReference>
<name>A0AAV4N6F9_CAEEX</name>
<sequence length="80" mass="10052">MMDNVTETFLNYQESVESRFLERITHLEQERMRRDENMQRLWLEFEDRRHKEEQQHELKMMSLFSQFIQQLNSNEVRDSV</sequence>
<proteinExistence type="predicted"/>
<accession>A0AAV4N6F9</accession>
<comment type="caution">
    <text evidence="1">The sequence shown here is derived from an EMBL/GenBank/DDBJ whole genome shotgun (WGS) entry which is preliminary data.</text>
</comment>
<dbReference type="Proteomes" id="UP001054945">
    <property type="component" value="Unassembled WGS sequence"/>
</dbReference>
<evidence type="ECO:0000313" key="1">
    <source>
        <dbReference type="EMBL" id="GIX79019.1"/>
    </source>
</evidence>
<protein>
    <submittedName>
        <fullName evidence="1">Uncharacterized protein</fullName>
    </submittedName>
</protein>
<reference evidence="1 2" key="1">
    <citation type="submission" date="2021-06" db="EMBL/GenBank/DDBJ databases">
        <title>Caerostris extrusa draft genome.</title>
        <authorList>
            <person name="Kono N."/>
            <person name="Arakawa K."/>
        </authorList>
    </citation>
    <scope>NUCLEOTIDE SEQUENCE [LARGE SCALE GENOMIC DNA]</scope>
</reference>
<keyword evidence="2" id="KW-1185">Reference proteome</keyword>